<feature type="compositionally biased region" description="Acidic residues" evidence="5">
    <location>
        <begin position="1"/>
        <end position="10"/>
    </location>
</feature>
<dbReference type="InterPro" id="IPR004842">
    <property type="entry name" value="SLC12A_fam"/>
</dbReference>
<dbReference type="GO" id="GO:0005886">
    <property type="term" value="C:plasma membrane"/>
    <property type="evidence" value="ECO:0007669"/>
    <property type="project" value="TreeGrafter"/>
</dbReference>
<keyword evidence="2 6" id="KW-0812">Transmembrane</keyword>
<feature type="region of interest" description="Disordered" evidence="5">
    <location>
        <begin position="1"/>
        <end position="26"/>
    </location>
</feature>
<dbReference type="EMBL" id="LVZM01022661">
    <property type="protein sequence ID" value="OUC40574.1"/>
    <property type="molecule type" value="Genomic_DNA"/>
</dbReference>
<dbReference type="GO" id="GO:0045202">
    <property type="term" value="C:synapse"/>
    <property type="evidence" value="ECO:0007669"/>
    <property type="project" value="GOC"/>
</dbReference>
<dbReference type="GO" id="GO:0055075">
    <property type="term" value="P:potassium ion homeostasis"/>
    <property type="evidence" value="ECO:0007669"/>
    <property type="project" value="TreeGrafter"/>
</dbReference>
<dbReference type="GO" id="GO:1990573">
    <property type="term" value="P:potassium ion import across plasma membrane"/>
    <property type="evidence" value="ECO:0007669"/>
    <property type="project" value="TreeGrafter"/>
</dbReference>
<dbReference type="GO" id="GO:0007268">
    <property type="term" value="P:chemical synaptic transmission"/>
    <property type="evidence" value="ECO:0007669"/>
    <property type="project" value="TreeGrafter"/>
</dbReference>
<evidence type="ECO:0000259" key="7">
    <source>
        <dbReference type="Pfam" id="PF00324"/>
    </source>
</evidence>
<evidence type="ECO:0000256" key="4">
    <source>
        <dbReference type="ARBA" id="ARBA00023136"/>
    </source>
</evidence>
<feature type="transmembrane region" description="Helical" evidence="6">
    <location>
        <begin position="228"/>
        <end position="250"/>
    </location>
</feature>
<dbReference type="Proteomes" id="UP000243006">
    <property type="component" value="Unassembled WGS sequence"/>
</dbReference>
<feature type="domain" description="Amino acid permease/ SLC12A" evidence="7">
    <location>
        <begin position="136"/>
        <end position="276"/>
    </location>
</feature>
<evidence type="ECO:0000256" key="1">
    <source>
        <dbReference type="ARBA" id="ARBA00004141"/>
    </source>
</evidence>
<evidence type="ECO:0000256" key="5">
    <source>
        <dbReference type="SAM" id="MobiDB-lite"/>
    </source>
</evidence>
<comment type="caution">
    <text evidence="8">The sequence shown here is derived from an EMBL/GenBank/DDBJ whole genome shotgun (WGS) entry which is preliminary data.</text>
</comment>
<dbReference type="Gene3D" id="1.20.1740.10">
    <property type="entry name" value="Amino acid/polyamine transporter I"/>
    <property type="match status" value="1"/>
</dbReference>
<evidence type="ECO:0000256" key="3">
    <source>
        <dbReference type="ARBA" id="ARBA00022989"/>
    </source>
</evidence>
<protein>
    <recommendedName>
        <fullName evidence="7">Amino acid permease/ SLC12A domain-containing protein</fullName>
    </recommendedName>
</protein>
<feature type="transmembrane region" description="Helical" evidence="6">
    <location>
        <begin position="256"/>
        <end position="275"/>
    </location>
</feature>
<sequence length="282" mass="30728">MDKMETDEEITTVKMSTIEESPSKKASDASMRISQKALALYEEDGPANINSVSMYLKSLSGVATDETGPKRAKLGTIFGVYLPSIQHILGVQMFLRLIWMVGVGGLIESFSMVFLCCLCVSVHQQAMLYPINCNLLQTFLTSISISAIATNGKIESTCSLCGGTYFMLSRNLGPEFGGAIGILYYLANTVETAMFLVGGAEILLIYMAPDLPKFGSNDVTDPQMFNNFRLYGTAFLILIFIICCFGIKFVQFFAPFSLACVILSVLGVYIGAFVGHDTESTK</sequence>
<feature type="transmembrane region" description="Helical" evidence="6">
    <location>
        <begin position="97"/>
        <end position="123"/>
    </location>
</feature>
<evidence type="ECO:0000313" key="8">
    <source>
        <dbReference type="EMBL" id="OUC40574.1"/>
    </source>
</evidence>
<organism evidence="8 9">
    <name type="scientific">Trichinella nativa</name>
    <dbReference type="NCBI Taxonomy" id="6335"/>
    <lineage>
        <taxon>Eukaryota</taxon>
        <taxon>Metazoa</taxon>
        <taxon>Ecdysozoa</taxon>
        <taxon>Nematoda</taxon>
        <taxon>Enoplea</taxon>
        <taxon>Dorylaimia</taxon>
        <taxon>Trichinellida</taxon>
        <taxon>Trichinellidae</taxon>
        <taxon>Trichinella</taxon>
    </lineage>
</organism>
<keyword evidence="3 6" id="KW-1133">Transmembrane helix</keyword>
<accession>A0A1Y3E621</accession>
<dbReference type="GO" id="GO:0006884">
    <property type="term" value="P:cell volume homeostasis"/>
    <property type="evidence" value="ECO:0007669"/>
    <property type="project" value="TreeGrafter"/>
</dbReference>
<evidence type="ECO:0000256" key="6">
    <source>
        <dbReference type="SAM" id="Phobius"/>
    </source>
</evidence>
<dbReference type="PANTHER" id="PTHR11827:SF53">
    <property type="entry name" value="K+_CL-COTRANSPORTER"/>
    <property type="match status" value="1"/>
</dbReference>
<dbReference type="PANTHER" id="PTHR11827">
    <property type="entry name" value="SOLUTE CARRIER FAMILY 12, CATION COTRANSPORTERS"/>
    <property type="match status" value="1"/>
</dbReference>
<comment type="subcellular location">
    <subcellularLocation>
        <location evidence="1">Membrane</location>
        <topology evidence="1">Multi-pass membrane protein</topology>
    </subcellularLocation>
</comment>
<dbReference type="InterPro" id="IPR004841">
    <property type="entry name" value="AA-permease/SLC12A_dom"/>
</dbReference>
<reference evidence="8 9" key="1">
    <citation type="submission" date="2015-04" db="EMBL/GenBank/DDBJ databases">
        <title>Draft genome of the roundworm Trichinella nativa.</title>
        <authorList>
            <person name="Mitreva M."/>
        </authorList>
    </citation>
    <scope>NUCLEOTIDE SEQUENCE [LARGE SCALE GENOMIC DNA]</scope>
    <source>
        <strain evidence="8 9">ISS45</strain>
    </source>
</reference>
<dbReference type="Pfam" id="PF00324">
    <property type="entry name" value="AA_permease"/>
    <property type="match status" value="1"/>
</dbReference>
<proteinExistence type="predicted"/>
<keyword evidence="4 6" id="KW-0472">Membrane</keyword>
<dbReference type="AlphaFoldDB" id="A0A1Y3E621"/>
<gene>
    <name evidence="8" type="ORF">D917_03968</name>
</gene>
<dbReference type="GO" id="GO:0055064">
    <property type="term" value="P:chloride ion homeostasis"/>
    <property type="evidence" value="ECO:0007669"/>
    <property type="project" value="TreeGrafter"/>
</dbReference>
<evidence type="ECO:0000256" key="2">
    <source>
        <dbReference type="ARBA" id="ARBA00022692"/>
    </source>
</evidence>
<evidence type="ECO:0000313" key="9">
    <source>
        <dbReference type="Proteomes" id="UP000243006"/>
    </source>
</evidence>
<name>A0A1Y3E621_9BILA</name>
<dbReference type="GO" id="GO:0015379">
    <property type="term" value="F:potassium:chloride symporter activity"/>
    <property type="evidence" value="ECO:0007669"/>
    <property type="project" value="TreeGrafter"/>
</dbReference>
<feature type="transmembrane region" description="Helical" evidence="6">
    <location>
        <begin position="182"/>
        <end position="207"/>
    </location>
</feature>